<reference evidence="2 3" key="1">
    <citation type="submission" date="2019-11" db="EMBL/GenBank/DDBJ databases">
        <title>Whole-genome sequence of Rhodoplanes serenus DSM 18633, type strain.</title>
        <authorList>
            <person name="Kyndt J.A."/>
            <person name="Meyer T.E."/>
        </authorList>
    </citation>
    <scope>NUCLEOTIDE SEQUENCE [LARGE SCALE GENOMIC DNA]</scope>
    <source>
        <strain evidence="2 3">DSM 18633</strain>
    </source>
</reference>
<evidence type="ECO:0000313" key="2">
    <source>
        <dbReference type="EMBL" id="MTW19462.1"/>
    </source>
</evidence>
<feature type="domain" description="DUF4376" evidence="1">
    <location>
        <begin position="57"/>
        <end position="161"/>
    </location>
</feature>
<dbReference type="AlphaFoldDB" id="A0A9X4XRE2"/>
<dbReference type="InterPro" id="IPR025484">
    <property type="entry name" value="DUF4376"/>
</dbReference>
<accession>A0A9X4XRE2</accession>
<dbReference type="RefSeq" id="WP_155481706.1">
    <property type="nucleotide sequence ID" value="NZ_WNKV01000045.1"/>
</dbReference>
<comment type="caution">
    <text evidence="2">The sequence shown here is derived from an EMBL/GenBank/DDBJ whole genome shotgun (WGS) entry which is preliminary data.</text>
</comment>
<dbReference type="EMBL" id="WNKV01000045">
    <property type="protein sequence ID" value="MTW19462.1"/>
    <property type="molecule type" value="Genomic_DNA"/>
</dbReference>
<protein>
    <submittedName>
        <fullName evidence="2">DUF4376 domain-containing protein</fullName>
    </submittedName>
</protein>
<dbReference type="Proteomes" id="UP000438991">
    <property type="component" value="Unassembled WGS sequence"/>
</dbReference>
<name>A0A9X4XRE2_9BRAD</name>
<gene>
    <name evidence="2" type="ORF">GJ689_25050</name>
</gene>
<dbReference type="Pfam" id="PF14301">
    <property type="entry name" value="DUF4376"/>
    <property type="match status" value="1"/>
</dbReference>
<sequence>MDMSGFVSATYTSADHTTIDLVFEDRVVSGVKAIPGLWWYDTIVAAGVVIGEPTVDLAAYAADARWRRETGGIVVGGIPIATDDRSKLLIAGARIHAEVDPAWSTVWTTADGVRHPVTAAQVIAISAAVLAHVDAAFRLYDEVVAAIDAGTITTPAEIDAAFAAV</sequence>
<proteinExistence type="predicted"/>
<evidence type="ECO:0000313" key="3">
    <source>
        <dbReference type="Proteomes" id="UP000438991"/>
    </source>
</evidence>
<evidence type="ECO:0000259" key="1">
    <source>
        <dbReference type="Pfam" id="PF14301"/>
    </source>
</evidence>
<organism evidence="2 3">
    <name type="scientific">Rhodoplanes serenus</name>
    <dbReference type="NCBI Taxonomy" id="200615"/>
    <lineage>
        <taxon>Bacteria</taxon>
        <taxon>Pseudomonadati</taxon>
        <taxon>Pseudomonadota</taxon>
        <taxon>Alphaproteobacteria</taxon>
        <taxon>Hyphomicrobiales</taxon>
        <taxon>Nitrobacteraceae</taxon>
        <taxon>Rhodoplanes</taxon>
    </lineage>
</organism>